<evidence type="ECO:0000256" key="2">
    <source>
        <dbReference type="SAM" id="Phobius"/>
    </source>
</evidence>
<feature type="region of interest" description="Disordered" evidence="1">
    <location>
        <begin position="73"/>
        <end position="94"/>
    </location>
</feature>
<protein>
    <submittedName>
        <fullName evidence="3">Uncharacterized protein</fullName>
    </submittedName>
</protein>
<keyword evidence="2" id="KW-0472">Membrane</keyword>
<dbReference type="AlphaFoldDB" id="A0A1H3SCB7"/>
<dbReference type="EMBL" id="FNPZ01000003">
    <property type="protein sequence ID" value="SDZ35666.1"/>
    <property type="molecule type" value="Genomic_DNA"/>
</dbReference>
<reference evidence="3 4" key="1">
    <citation type="submission" date="2016-10" db="EMBL/GenBank/DDBJ databases">
        <authorList>
            <person name="de Groot N.N."/>
        </authorList>
    </citation>
    <scope>NUCLEOTIDE SEQUENCE [LARGE SCALE GENOMIC DNA]</scope>
    <source>
        <strain evidence="3 4">CGMCC 4.3491</strain>
    </source>
</reference>
<proteinExistence type="predicted"/>
<sequence>MIGAVLSLAGSVLADDAVTPDPDTVTPGIIGFIVTFLVAIVTVLLIIDMVRRVRRVNYRDQVRQELEAELAAKNAVEGDSGPEGAGSGTDPAGR</sequence>
<dbReference type="Proteomes" id="UP000198891">
    <property type="component" value="Unassembled WGS sequence"/>
</dbReference>
<dbReference type="STRING" id="381665.SAMN05216554_3489"/>
<organism evidence="3 4">
    <name type="scientific">Herbiconiux ginsengi</name>
    <dbReference type="NCBI Taxonomy" id="381665"/>
    <lineage>
        <taxon>Bacteria</taxon>
        <taxon>Bacillati</taxon>
        <taxon>Actinomycetota</taxon>
        <taxon>Actinomycetes</taxon>
        <taxon>Micrococcales</taxon>
        <taxon>Microbacteriaceae</taxon>
        <taxon>Herbiconiux</taxon>
    </lineage>
</organism>
<dbReference type="OrthoDB" id="5122705at2"/>
<accession>A0A1H3SCB7</accession>
<evidence type="ECO:0000313" key="4">
    <source>
        <dbReference type="Proteomes" id="UP000198891"/>
    </source>
</evidence>
<evidence type="ECO:0000256" key="1">
    <source>
        <dbReference type="SAM" id="MobiDB-lite"/>
    </source>
</evidence>
<keyword evidence="2" id="KW-0812">Transmembrane</keyword>
<gene>
    <name evidence="3" type="ORF">SAMN05216554_3489</name>
</gene>
<name>A0A1H3SCB7_9MICO</name>
<keyword evidence="2" id="KW-1133">Transmembrane helix</keyword>
<dbReference type="RefSeq" id="WP_092556027.1">
    <property type="nucleotide sequence ID" value="NZ_FNPZ01000003.1"/>
</dbReference>
<evidence type="ECO:0000313" key="3">
    <source>
        <dbReference type="EMBL" id="SDZ35666.1"/>
    </source>
</evidence>
<keyword evidence="4" id="KW-1185">Reference proteome</keyword>
<feature type="transmembrane region" description="Helical" evidence="2">
    <location>
        <begin position="24"/>
        <end position="47"/>
    </location>
</feature>